<reference evidence="13" key="1">
    <citation type="journal article" date="2013" name="Genome Announc.">
        <title>Draft Genome Sequence of Agarivorans albus Strain MKT 106T, an Agarolytic Marine Bacterium.</title>
        <authorList>
            <person name="Yasuike M."/>
            <person name="Nakamura Y."/>
            <person name="Kai W."/>
            <person name="Fujiwara A."/>
            <person name="Fukui Y."/>
            <person name="Satomi M."/>
            <person name="Sano M."/>
        </authorList>
    </citation>
    <scope>NUCLEOTIDE SEQUENCE [LARGE SCALE GENOMIC DNA]</scope>
</reference>
<keyword evidence="5" id="KW-0997">Cell inner membrane</keyword>
<evidence type="ECO:0000256" key="11">
    <source>
        <dbReference type="SAM" id="Phobius"/>
    </source>
</evidence>
<dbReference type="InterPro" id="IPR012902">
    <property type="entry name" value="N_methyl_site"/>
</dbReference>
<dbReference type="RefSeq" id="WP_016401300.1">
    <property type="nucleotide sequence ID" value="NZ_BARX01000009.1"/>
</dbReference>
<dbReference type="PROSITE" id="PS00409">
    <property type="entry name" value="PROKAR_NTER_METHYL"/>
    <property type="match status" value="1"/>
</dbReference>
<protein>
    <recommendedName>
        <fullName evidence="2">Type II secretion system protein H</fullName>
    </recommendedName>
    <alternativeName>
        <fullName evidence="10">General secretion pathway protein H</fullName>
    </alternativeName>
</protein>
<dbReference type="InterPro" id="IPR022346">
    <property type="entry name" value="T2SS_GspH"/>
</dbReference>
<dbReference type="InterPro" id="IPR045584">
    <property type="entry name" value="Pilin-like"/>
</dbReference>
<evidence type="ECO:0000256" key="2">
    <source>
        <dbReference type="ARBA" id="ARBA00021549"/>
    </source>
</evidence>
<comment type="subcellular location">
    <subcellularLocation>
        <location evidence="1">Cell inner membrane</location>
        <topology evidence="1">Single-pass membrane protein</topology>
    </subcellularLocation>
</comment>
<evidence type="ECO:0000256" key="4">
    <source>
        <dbReference type="ARBA" id="ARBA00022481"/>
    </source>
</evidence>
<keyword evidence="6 11" id="KW-0812">Transmembrane</keyword>
<keyword evidence="3" id="KW-1003">Cell membrane</keyword>
<gene>
    <name evidence="13" type="ORF">AALB_1612</name>
</gene>
<organism evidence="13 14">
    <name type="scientific">Agarivorans albus MKT 106</name>
    <dbReference type="NCBI Taxonomy" id="1331007"/>
    <lineage>
        <taxon>Bacteria</taxon>
        <taxon>Pseudomonadati</taxon>
        <taxon>Pseudomonadota</taxon>
        <taxon>Gammaproteobacteria</taxon>
        <taxon>Alteromonadales</taxon>
        <taxon>Alteromonadaceae</taxon>
        <taxon>Agarivorans</taxon>
    </lineage>
</organism>
<dbReference type="NCBIfam" id="TIGR02532">
    <property type="entry name" value="IV_pilin_GFxxxE"/>
    <property type="match status" value="1"/>
</dbReference>
<evidence type="ECO:0000256" key="10">
    <source>
        <dbReference type="ARBA" id="ARBA00030775"/>
    </source>
</evidence>
<feature type="transmembrane region" description="Helical" evidence="11">
    <location>
        <begin position="6"/>
        <end position="27"/>
    </location>
</feature>
<evidence type="ECO:0000256" key="9">
    <source>
        <dbReference type="ARBA" id="ARBA00025772"/>
    </source>
</evidence>
<comment type="caution">
    <text evidence="13">The sequence shown here is derived from an EMBL/GenBank/DDBJ whole genome shotgun (WGS) entry which is preliminary data.</text>
</comment>
<dbReference type="GO" id="GO:0015628">
    <property type="term" value="P:protein secretion by the type II secretion system"/>
    <property type="evidence" value="ECO:0007669"/>
    <property type="project" value="InterPro"/>
</dbReference>
<dbReference type="SUPFAM" id="SSF54523">
    <property type="entry name" value="Pili subunits"/>
    <property type="match status" value="1"/>
</dbReference>
<evidence type="ECO:0000256" key="1">
    <source>
        <dbReference type="ARBA" id="ARBA00004377"/>
    </source>
</evidence>
<evidence type="ECO:0000313" key="13">
    <source>
        <dbReference type="EMBL" id="GAD01532.1"/>
    </source>
</evidence>
<evidence type="ECO:0000256" key="3">
    <source>
        <dbReference type="ARBA" id="ARBA00022475"/>
    </source>
</evidence>
<proteinExistence type="inferred from homology"/>
<keyword evidence="14" id="KW-1185">Reference proteome</keyword>
<sequence length="173" mass="18222">MTKQTGFTLLELMITIAIAVVLLGIGVPSMNSLFQSMAADASSNRMMREVRFARSQAINLNQRVVVCALKANGSDCGGEVNSGLTVFADDNNNGKLDSGEKVLLAAEPFTKAGNIDFKGAVDSFSFQSDGLIAGASGSLYFCSNDNSYIDGVVISKGGNIRFITDSEKSSCPI</sequence>
<evidence type="ECO:0000256" key="7">
    <source>
        <dbReference type="ARBA" id="ARBA00022989"/>
    </source>
</evidence>
<dbReference type="GO" id="GO:0005886">
    <property type="term" value="C:plasma membrane"/>
    <property type="evidence" value="ECO:0007669"/>
    <property type="project" value="UniProtKB-SubCell"/>
</dbReference>
<evidence type="ECO:0000313" key="14">
    <source>
        <dbReference type="Proteomes" id="UP000014461"/>
    </source>
</evidence>
<accession>R9PJJ8</accession>
<keyword evidence="8 11" id="KW-0472">Membrane</keyword>
<dbReference type="Gene3D" id="3.55.40.10">
    <property type="entry name" value="minor pseudopilin epsh domain"/>
    <property type="match status" value="1"/>
</dbReference>
<dbReference type="Proteomes" id="UP000014461">
    <property type="component" value="Unassembled WGS sequence"/>
</dbReference>
<evidence type="ECO:0000256" key="6">
    <source>
        <dbReference type="ARBA" id="ARBA00022692"/>
    </source>
</evidence>
<dbReference type="GO" id="GO:0015627">
    <property type="term" value="C:type II protein secretion system complex"/>
    <property type="evidence" value="ECO:0007669"/>
    <property type="project" value="InterPro"/>
</dbReference>
<evidence type="ECO:0000259" key="12">
    <source>
        <dbReference type="Pfam" id="PF12019"/>
    </source>
</evidence>
<dbReference type="STRING" id="1331007.AALB_1612"/>
<dbReference type="EMBL" id="BARX01000009">
    <property type="protein sequence ID" value="GAD01532.1"/>
    <property type="molecule type" value="Genomic_DNA"/>
</dbReference>
<comment type="similarity">
    <text evidence="9">Belongs to the GSP H family.</text>
</comment>
<dbReference type="Pfam" id="PF07963">
    <property type="entry name" value="N_methyl"/>
    <property type="match status" value="1"/>
</dbReference>
<evidence type="ECO:0000256" key="8">
    <source>
        <dbReference type="ARBA" id="ARBA00023136"/>
    </source>
</evidence>
<feature type="domain" description="General secretion pathway GspH" evidence="12">
    <location>
        <begin position="43"/>
        <end position="158"/>
    </location>
</feature>
<name>R9PJJ8_AGAAL</name>
<dbReference type="AlphaFoldDB" id="R9PJJ8"/>
<dbReference type="Pfam" id="PF12019">
    <property type="entry name" value="GspH"/>
    <property type="match status" value="1"/>
</dbReference>
<evidence type="ECO:0000256" key="5">
    <source>
        <dbReference type="ARBA" id="ARBA00022519"/>
    </source>
</evidence>
<keyword evidence="7 11" id="KW-1133">Transmembrane helix</keyword>
<keyword evidence="4" id="KW-0488">Methylation</keyword>